<dbReference type="Proteomes" id="UP000887579">
    <property type="component" value="Unplaced"/>
</dbReference>
<dbReference type="WBParaSite" id="ES5_v2.g13130.t1">
    <property type="protein sequence ID" value="ES5_v2.g13130.t1"/>
    <property type="gene ID" value="ES5_v2.g13130"/>
</dbReference>
<protein>
    <submittedName>
        <fullName evidence="2">Uncharacterized protein</fullName>
    </submittedName>
</protein>
<accession>A0AC34F7U9</accession>
<sequence length="112" mass="13089">MSLVNASTLANLVKQPHFKQLLSLGLYRIPEIFAVENLLSFLNDVKEKKIDFTFAFGLSQEYTEDLHDLVDVLMESEVPNHIIRYRGQNPEKSLIIELRYGSPFFFDEYIFE</sequence>
<name>A0AC34F7U9_9BILA</name>
<proteinExistence type="predicted"/>
<evidence type="ECO:0000313" key="2">
    <source>
        <dbReference type="WBParaSite" id="ES5_v2.g13130.t1"/>
    </source>
</evidence>
<organism evidence="1 2">
    <name type="scientific">Panagrolaimus sp. ES5</name>
    <dbReference type="NCBI Taxonomy" id="591445"/>
    <lineage>
        <taxon>Eukaryota</taxon>
        <taxon>Metazoa</taxon>
        <taxon>Ecdysozoa</taxon>
        <taxon>Nematoda</taxon>
        <taxon>Chromadorea</taxon>
        <taxon>Rhabditida</taxon>
        <taxon>Tylenchina</taxon>
        <taxon>Panagrolaimomorpha</taxon>
        <taxon>Panagrolaimoidea</taxon>
        <taxon>Panagrolaimidae</taxon>
        <taxon>Panagrolaimus</taxon>
    </lineage>
</organism>
<evidence type="ECO:0000313" key="1">
    <source>
        <dbReference type="Proteomes" id="UP000887579"/>
    </source>
</evidence>
<reference evidence="2" key="1">
    <citation type="submission" date="2022-11" db="UniProtKB">
        <authorList>
            <consortium name="WormBaseParasite"/>
        </authorList>
    </citation>
    <scope>IDENTIFICATION</scope>
</reference>